<feature type="compositionally biased region" description="Basic residues" evidence="1">
    <location>
        <begin position="495"/>
        <end position="531"/>
    </location>
</feature>
<feature type="compositionally biased region" description="Basic and acidic residues" evidence="1">
    <location>
        <begin position="532"/>
        <end position="549"/>
    </location>
</feature>
<dbReference type="EMBL" id="FPHJ01000041">
    <property type="protein sequence ID" value="SFV63723.1"/>
    <property type="molecule type" value="Genomic_DNA"/>
</dbReference>
<evidence type="ECO:0000259" key="3">
    <source>
        <dbReference type="SMART" id="SM00327"/>
    </source>
</evidence>
<gene>
    <name evidence="4" type="ORF">MNB_SUP05-5-942</name>
</gene>
<feature type="compositionally biased region" description="Basic and acidic residues" evidence="1">
    <location>
        <begin position="483"/>
        <end position="494"/>
    </location>
</feature>
<dbReference type="InterPro" id="IPR011990">
    <property type="entry name" value="TPR-like_helical_dom_sf"/>
</dbReference>
<evidence type="ECO:0000256" key="1">
    <source>
        <dbReference type="SAM" id="MobiDB-lite"/>
    </source>
</evidence>
<name>A0A1W1CDD8_9ZZZZ</name>
<sequence>MIEQLHFIRPLWFYAFIPLSILLWFLYQKIKNNQGGAWSNIIAQHLLSALSIKNHQKQSKFPFVTLIISSFLLIFALSGPSFQKYPNQTFKLKQTLFIVLDLSTSMNATDVKPSRLKRALFSIKYLLKKDFEDDVALIGFSAEPYLISPATNDKKTILSLIDGINTDILPTQGSQLNLTMKFVQQLINNRPKGINNILLLSDVEKISNAALETIKQLKKNNTKTSMINVASIVGSAIPKEDGVLKYNNKIIISKRNNKVSNQIVTNGGGILQNLDETPNAIDNFLTFKQQIFKKALEKQQDKTINSWMDSGIWLTLLLIPFSLISFRKGYLLVLPFIFFLPHNNLEASTWQDLWQTKNQQAQQQFLNKEYQKAITNFENPAWKASSFYKAKHYKQAQKLFSKLGHTYNEANALARLGQFKKAIKKYQQIKKNNPNYKNALYNIELLKKLSSKKKQQQKQQQKKKNKQNKKQQQSDKKSKKKEKLSDKEKEQLKKEGKRQKKDTKKKSKKKKKKSDKKSSKKEKPKKKPKKRTKEEVLNNEKRQQVDQELKKINTKPYGLLKRKFLIERAYRQKERSKFYNSNTQQQW</sequence>
<keyword evidence="2" id="KW-1133">Transmembrane helix</keyword>
<dbReference type="PANTHER" id="PTHR22550">
    <property type="entry name" value="SPORE GERMINATION PROTEIN"/>
    <property type="match status" value="1"/>
</dbReference>
<feature type="region of interest" description="Disordered" evidence="1">
    <location>
        <begin position="450"/>
        <end position="549"/>
    </location>
</feature>
<dbReference type="InterPro" id="IPR050768">
    <property type="entry name" value="UPF0353/GerABKA_families"/>
</dbReference>
<accession>A0A1W1CDD8</accession>
<keyword evidence="2" id="KW-0812">Transmembrane</keyword>
<protein>
    <submittedName>
        <fullName evidence="4">TPR domain protein in aerotolerance operon</fullName>
    </submittedName>
</protein>
<feature type="compositionally biased region" description="Basic residues" evidence="1">
    <location>
        <begin position="450"/>
        <end position="469"/>
    </location>
</feature>
<dbReference type="Pfam" id="PF13519">
    <property type="entry name" value="VWA_2"/>
    <property type="match status" value="1"/>
</dbReference>
<evidence type="ECO:0000256" key="2">
    <source>
        <dbReference type="SAM" id="Phobius"/>
    </source>
</evidence>
<dbReference type="SMART" id="SM00327">
    <property type="entry name" value="VWA"/>
    <property type="match status" value="1"/>
</dbReference>
<organism evidence="4">
    <name type="scientific">hydrothermal vent metagenome</name>
    <dbReference type="NCBI Taxonomy" id="652676"/>
    <lineage>
        <taxon>unclassified sequences</taxon>
        <taxon>metagenomes</taxon>
        <taxon>ecological metagenomes</taxon>
    </lineage>
</organism>
<feature type="transmembrane region" description="Helical" evidence="2">
    <location>
        <begin position="61"/>
        <end position="82"/>
    </location>
</feature>
<dbReference type="InterPro" id="IPR036465">
    <property type="entry name" value="vWFA_dom_sf"/>
</dbReference>
<keyword evidence="2" id="KW-0472">Membrane</keyword>
<feature type="transmembrane region" description="Helical" evidence="2">
    <location>
        <begin position="6"/>
        <end position="27"/>
    </location>
</feature>
<dbReference type="AlphaFoldDB" id="A0A1W1CDD8"/>
<proteinExistence type="predicted"/>
<reference evidence="4" key="1">
    <citation type="submission" date="2016-10" db="EMBL/GenBank/DDBJ databases">
        <authorList>
            <person name="de Groot N.N."/>
        </authorList>
    </citation>
    <scope>NUCLEOTIDE SEQUENCE</scope>
</reference>
<evidence type="ECO:0000313" key="4">
    <source>
        <dbReference type="EMBL" id="SFV63723.1"/>
    </source>
</evidence>
<dbReference type="Gene3D" id="3.40.50.410">
    <property type="entry name" value="von Willebrand factor, type A domain"/>
    <property type="match status" value="1"/>
</dbReference>
<dbReference type="SUPFAM" id="SSF48452">
    <property type="entry name" value="TPR-like"/>
    <property type="match status" value="1"/>
</dbReference>
<feature type="domain" description="VWFA" evidence="3">
    <location>
        <begin position="93"/>
        <end position="289"/>
    </location>
</feature>
<dbReference type="InterPro" id="IPR002035">
    <property type="entry name" value="VWF_A"/>
</dbReference>
<dbReference type="SUPFAM" id="SSF53300">
    <property type="entry name" value="vWA-like"/>
    <property type="match status" value="1"/>
</dbReference>
<dbReference type="PANTHER" id="PTHR22550:SF14">
    <property type="entry name" value="VWFA DOMAIN-CONTAINING PROTEIN"/>
    <property type="match status" value="1"/>
</dbReference>